<evidence type="ECO:0000313" key="5">
    <source>
        <dbReference type="EMBL" id="NVK77307.1"/>
    </source>
</evidence>
<sequence>MPLRAAPVFELVNAGFEGVPDVLGEAAGRRLTDELDSILAVPDAAFVAESCGADTRELRRFADGAWALFRACIAPHWPDIQRHLQADIAHRARTAAEAGVGTVLNQLHPQCVWHEEGILRYAGPKWDGTFGLGGRGLALRPNFFLQSGVMVIPAEHRATVLGYPIAARPYGYAAARQADGLASLIGSARARALRAIGQGSCTTGQLADRLRITSPSASSHAATLRAAGVITTEREGRQVRHALTPLGHDLLHGGGIPAGRQRIARR</sequence>
<evidence type="ECO:0000256" key="2">
    <source>
        <dbReference type="ARBA" id="ARBA00023125"/>
    </source>
</evidence>
<evidence type="ECO:0000256" key="3">
    <source>
        <dbReference type="ARBA" id="ARBA00023163"/>
    </source>
</evidence>
<dbReference type="AlphaFoldDB" id="A0A7Y7B1N1"/>
<keyword evidence="6" id="KW-1185">Reference proteome</keyword>
<dbReference type="Pfam" id="PF12802">
    <property type="entry name" value="MarR_2"/>
    <property type="match status" value="1"/>
</dbReference>
<reference evidence="5 6" key="1">
    <citation type="submission" date="2020-04" db="EMBL/GenBank/DDBJ databases">
        <title>Draft Genome Sequence of Streptomyces morookaense DSM 40503, an 8-azaguanine-producing strain.</title>
        <authorList>
            <person name="Qi J."/>
            <person name="Gao J.-M."/>
        </authorList>
    </citation>
    <scope>NUCLEOTIDE SEQUENCE [LARGE SCALE GENOMIC DNA]</scope>
    <source>
        <strain evidence="5 6">DSM 40503</strain>
    </source>
</reference>
<name>A0A7Y7B1N1_STRMO</name>
<dbReference type="SMART" id="SM00418">
    <property type="entry name" value="HTH_ARSR"/>
    <property type="match status" value="1"/>
</dbReference>
<protein>
    <submittedName>
        <fullName evidence="5">Winged helix-turn-helix transcriptional regulator</fullName>
    </submittedName>
</protein>
<evidence type="ECO:0000313" key="6">
    <source>
        <dbReference type="Proteomes" id="UP000587462"/>
    </source>
</evidence>
<dbReference type="GO" id="GO:0003677">
    <property type="term" value="F:DNA binding"/>
    <property type="evidence" value="ECO:0007669"/>
    <property type="project" value="UniProtKB-KW"/>
</dbReference>
<dbReference type="Gene3D" id="1.10.10.10">
    <property type="entry name" value="Winged helix-like DNA-binding domain superfamily/Winged helix DNA-binding domain"/>
    <property type="match status" value="1"/>
</dbReference>
<dbReference type="InterPro" id="IPR001845">
    <property type="entry name" value="HTH_ArsR_DNA-bd_dom"/>
</dbReference>
<dbReference type="InterPro" id="IPR000835">
    <property type="entry name" value="HTH_MarR-typ"/>
</dbReference>
<keyword evidence="3" id="KW-0804">Transcription</keyword>
<accession>A0A7Y7B1N1</accession>
<dbReference type="PANTHER" id="PTHR43132:SF8">
    <property type="entry name" value="HTH-TYPE TRANSCRIPTIONAL REGULATOR KMTR"/>
    <property type="match status" value="1"/>
</dbReference>
<keyword evidence="1" id="KW-0805">Transcription regulation</keyword>
<keyword evidence="2" id="KW-0238">DNA-binding</keyword>
<comment type="caution">
    <text evidence="5">The sequence shown here is derived from an EMBL/GenBank/DDBJ whole genome shotgun (WGS) entry which is preliminary data.</text>
</comment>
<dbReference type="Proteomes" id="UP000587462">
    <property type="component" value="Unassembled WGS sequence"/>
</dbReference>
<evidence type="ECO:0000259" key="4">
    <source>
        <dbReference type="SMART" id="SM00418"/>
    </source>
</evidence>
<dbReference type="InterPro" id="IPR036388">
    <property type="entry name" value="WH-like_DNA-bd_sf"/>
</dbReference>
<dbReference type="GO" id="GO:0003700">
    <property type="term" value="F:DNA-binding transcription factor activity"/>
    <property type="evidence" value="ECO:0007669"/>
    <property type="project" value="InterPro"/>
</dbReference>
<dbReference type="InterPro" id="IPR011991">
    <property type="entry name" value="ArsR-like_HTH"/>
</dbReference>
<evidence type="ECO:0000256" key="1">
    <source>
        <dbReference type="ARBA" id="ARBA00023015"/>
    </source>
</evidence>
<organism evidence="5 6">
    <name type="scientific">Streptomyces morookaense</name>
    <name type="common">Streptoverticillium morookaense</name>
    <dbReference type="NCBI Taxonomy" id="1970"/>
    <lineage>
        <taxon>Bacteria</taxon>
        <taxon>Bacillati</taxon>
        <taxon>Actinomycetota</taxon>
        <taxon>Actinomycetes</taxon>
        <taxon>Kitasatosporales</taxon>
        <taxon>Streptomycetaceae</taxon>
        <taxon>Streptomyces</taxon>
    </lineage>
</organism>
<gene>
    <name evidence="5" type="ORF">HG542_06490</name>
</gene>
<proteinExistence type="predicted"/>
<dbReference type="PANTHER" id="PTHR43132">
    <property type="entry name" value="ARSENICAL RESISTANCE OPERON REPRESSOR ARSR-RELATED"/>
    <property type="match status" value="1"/>
</dbReference>
<dbReference type="SUPFAM" id="SSF46785">
    <property type="entry name" value="Winged helix' DNA-binding domain"/>
    <property type="match status" value="1"/>
</dbReference>
<dbReference type="InterPro" id="IPR051011">
    <property type="entry name" value="Metal_resp_trans_reg"/>
</dbReference>
<dbReference type="CDD" id="cd00090">
    <property type="entry name" value="HTH_ARSR"/>
    <property type="match status" value="1"/>
</dbReference>
<dbReference type="RefSeq" id="WP_171079088.1">
    <property type="nucleotide sequence ID" value="NZ_BNBU01000002.1"/>
</dbReference>
<dbReference type="InterPro" id="IPR036390">
    <property type="entry name" value="WH_DNA-bd_sf"/>
</dbReference>
<dbReference type="EMBL" id="JABBXF010000010">
    <property type="protein sequence ID" value="NVK77307.1"/>
    <property type="molecule type" value="Genomic_DNA"/>
</dbReference>
<feature type="domain" description="HTH arsR-type" evidence="4">
    <location>
        <begin position="179"/>
        <end position="252"/>
    </location>
</feature>